<proteinExistence type="predicted"/>
<evidence type="ECO:0000313" key="3">
    <source>
        <dbReference type="Proteomes" id="UP001218218"/>
    </source>
</evidence>
<name>A0AAD7EVZ3_9AGAR</name>
<dbReference type="EMBL" id="JARIHO010000012">
    <property type="protein sequence ID" value="KAJ7352231.1"/>
    <property type="molecule type" value="Genomic_DNA"/>
</dbReference>
<evidence type="ECO:0000256" key="1">
    <source>
        <dbReference type="SAM" id="MobiDB-lite"/>
    </source>
</evidence>
<dbReference type="Proteomes" id="UP001218218">
    <property type="component" value="Unassembled WGS sequence"/>
</dbReference>
<feature type="compositionally biased region" description="Polar residues" evidence="1">
    <location>
        <begin position="62"/>
        <end position="75"/>
    </location>
</feature>
<keyword evidence="3" id="KW-1185">Reference proteome</keyword>
<sequence length="290" mass="32120">MGKKKKGKAPRDIPVPATTATSGTPSETPRPSAWESPRGPTIPISAPSRRHPTGPGVVVQALSPQDQRSVHSQSVLPRDEWPTLQEAQTPVHRDRVARLGAAQPPPSSYRPPPASPRGTPGAMVSLPSGLGSIGDPSLPRWIDLLLPEFTGDLENEELDFIGRLVRRLMRGWHSGEPSKQYDDPKRPQICLPAQVHAENIPVQAVMVVKAQMHLSVSTSLTQPPPDPVHLSLLHHQKWEIYIRQCDLRLPRGRWQGARQTAETYAKDRIDLRHRCKSKEQNAGARRPFIS</sequence>
<protein>
    <submittedName>
        <fullName evidence="2">Uncharacterized protein</fullName>
    </submittedName>
</protein>
<feature type="region of interest" description="Disordered" evidence="1">
    <location>
        <begin position="1"/>
        <end position="130"/>
    </location>
</feature>
<organism evidence="2 3">
    <name type="scientific">Mycena albidolilacea</name>
    <dbReference type="NCBI Taxonomy" id="1033008"/>
    <lineage>
        <taxon>Eukaryota</taxon>
        <taxon>Fungi</taxon>
        <taxon>Dikarya</taxon>
        <taxon>Basidiomycota</taxon>
        <taxon>Agaricomycotina</taxon>
        <taxon>Agaricomycetes</taxon>
        <taxon>Agaricomycetidae</taxon>
        <taxon>Agaricales</taxon>
        <taxon>Marasmiineae</taxon>
        <taxon>Mycenaceae</taxon>
        <taxon>Mycena</taxon>
    </lineage>
</organism>
<feature type="compositionally biased region" description="Polar residues" evidence="1">
    <location>
        <begin position="18"/>
        <end position="29"/>
    </location>
</feature>
<reference evidence="2" key="1">
    <citation type="submission" date="2023-03" db="EMBL/GenBank/DDBJ databases">
        <title>Massive genome expansion in bonnet fungi (Mycena s.s.) driven by repeated elements and novel gene families across ecological guilds.</title>
        <authorList>
            <consortium name="Lawrence Berkeley National Laboratory"/>
            <person name="Harder C.B."/>
            <person name="Miyauchi S."/>
            <person name="Viragh M."/>
            <person name="Kuo A."/>
            <person name="Thoen E."/>
            <person name="Andreopoulos B."/>
            <person name="Lu D."/>
            <person name="Skrede I."/>
            <person name="Drula E."/>
            <person name="Henrissat B."/>
            <person name="Morin E."/>
            <person name="Kohler A."/>
            <person name="Barry K."/>
            <person name="LaButti K."/>
            <person name="Morin E."/>
            <person name="Salamov A."/>
            <person name="Lipzen A."/>
            <person name="Mereny Z."/>
            <person name="Hegedus B."/>
            <person name="Baldrian P."/>
            <person name="Stursova M."/>
            <person name="Weitz H."/>
            <person name="Taylor A."/>
            <person name="Grigoriev I.V."/>
            <person name="Nagy L.G."/>
            <person name="Martin F."/>
            <person name="Kauserud H."/>
        </authorList>
    </citation>
    <scope>NUCLEOTIDE SEQUENCE</scope>
    <source>
        <strain evidence="2">CBHHK002</strain>
    </source>
</reference>
<gene>
    <name evidence="2" type="ORF">DFH08DRAFT_805506</name>
</gene>
<evidence type="ECO:0000313" key="2">
    <source>
        <dbReference type="EMBL" id="KAJ7352231.1"/>
    </source>
</evidence>
<dbReference type="AlphaFoldDB" id="A0AAD7EVZ3"/>
<accession>A0AAD7EVZ3</accession>
<comment type="caution">
    <text evidence="2">The sequence shown here is derived from an EMBL/GenBank/DDBJ whole genome shotgun (WGS) entry which is preliminary data.</text>
</comment>
<feature type="compositionally biased region" description="Pro residues" evidence="1">
    <location>
        <begin position="103"/>
        <end position="115"/>
    </location>
</feature>